<comment type="caution">
    <text evidence="1">The sequence shown here is derived from an EMBL/GenBank/DDBJ whole genome shotgun (WGS) entry which is preliminary data.</text>
</comment>
<evidence type="ECO:0000313" key="2">
    <source>
        <dbReference type="Proteomes" id="UP001153148"/>
    </source>
</evidence>
<gene>
    <name evidence="1" type="ORF">TPAB3V08_LOCUS10755</name>
</gene>
<reference evidence="1" key="1">
    <citation type="submission" date="2021-03" db="EMBL/GenBank/DDBJ databases">
        <authorList>
            <person name="Tran Van P."/>
        </authorList>
    </citation>
    <scope>NUCLEOTIDE SEQUENCE</scope>
</reference>
<dbReference type="EMBL" id="CAJPIN010029287">
    <property type="protein sequence ID" value="CAG2063808.1"/>
    <property type="molecule type" value="Genomic_DNA"/>
</dbReference>
<feature type="non-terminal residue" evidence="1">
    <location>
        <position position="98"/>
    </location>
</feature>
<accession>A0ABN7P9U6</accession>
<organism evidence="1 2">
    <name type="scientific">Timema podura</name>
    <name type="common">Walking stick</name>
    <dbReference type="NCBI Taxonomy" id="61482"/>
    <lineage>
        <taxon>Eukaryota</taxon>
        <taxon>Metazoa</taxon>
        <taxon>Ecdysozoa</taxon>
        <taxon>Arthropoda</taxon>
        <taxon>Hexapoda</taxon>
        <taxon>Insecta</taxon>
        <taxon>Pterygota</taxon>
        <taxon>Neoptera</taxon>
        <taxon>Polyneoptera</taxon>
        <taxon>Phasmatodea</taxon>
        <taxon>Timematodea</taxon>
        <taxon>Timematoidea</taxon>
        <taxon>Timematidae</taxon>
        <taxon>Timema</taxon>
    </lineage>
</organism>
<protein>
    <submittedName>
        <fullName evidence="1">Uncharacterized protein</fullName>
    </submittedName>
</protein>
<dbReference type="Proteomes" id="UP001153148">
    <property type="component" value="Unassembled WGS sequence"/>
</dbReference>
<proteinExistence type="predicted"/>
<keyword evidence="2" id="KW-1185">Reference proteome</keyword>
<sequence length="98" mass="11242">MLPSLDHSASRKIAISGDIERREGQPYPFRLSIGRQATPRHASYQLVGVTALHVLWAMEENFIKTTFPSRPFPVHPHPGVLSDDHRWDHSRRIHIVSK</sequence>
<evidence type="ECO:0000313" key="1">
    <source>
        <dbReference type="EMBL" id="CAG2063808.1"/>
    </source>
</evidence>
<name>A0ABN7P9U6_TIMPD</name>